<evidence type="ECO:0000313" key="16">
    <source>
        <dbReference type="Proteomes" id="UP000319771"/>
    </source>
</evidence>
<evidence type="ECO:0000256" key="4">
    <source>
        <dbReference type="ARBA" id="ARBA00022553"/>
    </source>
</evidence>
<dbReference type="Proteomes" id="UP000319771">
    <property type="component" value="Unassembled WGS sequence"/>
</dbReference>
<feature type="compositionally biased region" description="Basic and acidic residues" evidence="11">
    <location>
        <begin position="137"/>
        <end position="148"/>
    </location>
</feature>
<dbReference type="EC" id="2.7.13.3" evidence="3"/>
<dbReference type="CDD" id="cd06225">
    <property type="entry name" value="HAMP"/>
    <property type="match status" value="1"/>
</dbReference>
<keyword evidence="12" id="KW-1133">Transmembrane helix</keyword>
<dbReference type="Gene3D" id="1.10.287.130">
    <property type="match status" value="1"/>
</dbReference>
<feature type="transmembrane region" description="Helical" evidence="12">
    <location>
        <begin position="260"/>
        <end position="280"/>
    </location>
</feature>
<evidence type="ECO:0000256" key="10">
    <source>
        <dbReference type="SAM" id="Coils"/>
    </source>
</evidence>
<feature type="region of interest" description="Disordered" evidence="11">
    <location>
        <begin position="128"/>
        <end position="148"/>
    </location>
</feature>
<evidence type="ECO:0000256" key="6">
    <source>
        <dbReference type="ARBA" id="ARBA00022741"/>
    </source>
</evidence>
<proteinExistence type="predicted"/>
<dbReference type="InterPro" id="IPR003660">
    <property type="entry name" value="HAMP_dom"/>
</dbReference>
<dbReference type="InterPro" id="IPR004358">
    <property type="entry name" value="Sig_transdc_His_kin-like_C"/>
</dbReference>
<feature type="coiled-coil region" evidence="10">
    <location>
        <begin position="315"/>
        <end position="342"/>
    </location>
</feature>
<dbReference type="Pfam" id="PF02518">
    <property type="entry name" value="HATPase_c"/>
    <property type="match status" value="1"/>
</dbReference>
<evidence type="ECO:0000256" key="9">
    <source>
        <dbReference type="ARBA" id="ARBA00023012"/>
    </source>
</evidence>
<keyword evidence="7" id="KW-0418">Kinase</keyword>
<dbReference type="Gene3D" id="3.30.565.10">
    <property type="entry name" value="Histidine kinase-like ATPase, C-terminal domain"/>
    <property type="match status" value="1"/>
</dbReference>
<dbReference type="PROSITE" id="PS50885">
    <property type="entry name" value="HAMP"/>
    <property type="match status" value="1"/>
</dbReference>
<dbReference type="SMART" id="SM00388">
    <property type="entry name" value="HisKA"/>
    <property type="match status" value="1"/>
</dbReference>
<gene>
    <name evidence="15" type="ORF">E6K81_04965</name>
</gene>
<keyword evidence="8" id="KW-0067">ATP-binding</keyword>
<feature type="domain" description="Histidine kinase" evidence="13">
    <location>
        <begin position="351"/>
        <end position="564"/>
    </location>
</feature>
<dbReference type="SMART" id="SM00304">
    <property type="entry name" value="HAMP"/>
    <property type="match status" value="1"/>
</dbReference>
<dbReference type="InterPro" id="IPR036890">
    <property type="entry name" value="HATPase_C_sf"/>
</dbReference>
<dbReference type="SUPFAM" id="SSF158472">
    <property type="entry name" value="HAMP domain-like"/>
    <property type="match status" value="1"/>
</dbReference>
<dbReference type="InterPro" id="IPR036097">
    <property type="entry name" value="HisK_dim/P_sf"/>
</dbReference>
<dbReference type="InterPro" id="IPR003594">
    <property type="entry name" value="HATPase_dom"/>
</dbReference>
<comment type="subcellular location">
    <subcellularLocation>
        <location evidence="2">Membrane</location>
    </subcellularLocation>
</comment>
<dbReference type="GO" id="GO:0016020">
    <property type="term" value="C:membrane"/>
    <property type="evidence" value="ECO:0007669"/>
    <property type="project" value="UniProtKB-SubCell"/>
</dbReference>
<dbReference type="CDD" id="cd00082">
    <property type="entry name" value="HisKA"/>
    <property type="match status" value="1"/>
</dbReference>
<evidence type="ECO:0000259" key="14">
    <source>
        <dbReference type="PROSITE" id="PS50885"/>
    </source>
</evidence>
<dbReference type="EMBL" id="VBPB01000073">
    <property type="protein sequence ID" value="TMQ73329.1"/>
    <property type="molecule type" value="Genomic_DNA"/>
</dbReference>
<keyword evidence="10" id="KW-0175">Coiled coil</keyword>
<keyword evidence="12" id="KW-0472">Membrane</keyword>
<dbReference type="PANTHER" id="PTHR43065">
    <property type="entry name" value="SENSOR HISTIDINE KINASE"/>
    <property type="match status" value="1"/>
</dbReference>
<dbReference type="Pfam" id="PF00672">
    <property type="entry name" value="HAMP"/>
    <property type="match status" value="1"/>
</dbReference>
<accession>A0A538UC83</accession>
<dbReference type="PANTHER" id="PTHR43065:SF46">
    <property type="entry name" value="C4-DICARBOXYLATE TRANSPORT SENSOR PROTEIN DCTB"/>
    <property type="match status" value="1"/>
</dbReference>
<dbReference type="SUPFAM" id="SSF47384">
    <property type="entry name" value="Homodimeric domain of signal transducing histidine kinase"/>
    <property type="match status" value="1"/>
</dbReference>
<comment type="catalytic activity">
    <reaction evidence="1">
        <text>ATP + protein L-histidine = ADP + protein N-phospho-L-histidine.</text>
        <dbReference type="EC" id="2.7.13.3"/>
    </reaction>
</comment>
<dbReference type="GO" id="GO:0005524">
    <property type="term" value="F:ATP binding"/>
    <property type="evidence" value="ECO:0007669"/>
    <property type="project" value="UniProtKB-KW"/>
</dbReference>
<evidence type="ECO:0000256" key="11">
    <source>
        <dbReference type="SAM" id="MobiDB-lite"/>
    </source>
</evidence>
<feature type="domain" description="HAMP" evidence="14">
    <location>
        <begin position="282"/>
        <end position="334"/>
    </location>
</feature>
<evidence type="ECO:0000256" key="7">
    <source>
        <dbReference type="ARBA" id="ARBA00022777"/>
    </source>
</evidence>
<name>A0A538UC83_UNCEI</name>
<keyword evidence="6" id="KW-0547">Nucleotide-binding</keyword>
<dbReference type="Gene3D" id="6.10.340.10">
    <property type="match status" value="1"/>
</dbReference>
<keyword evidence="4" id="KW-0597">Phosphoprotein</keyword>
<dbReference type="SUPFAM" id="SSF55874">
    <property type="entry name" value="ATPase domain of HSP90 chaperone/DNA topoisomerase II/histidine kinase"/>
    <property type="match status" value="1"/>
</dbReference>
<evidence type="ECO:0000256" key="1">
    <source>
        <dbReference type="ARBA" id="ARBA00000085"/>
    </source>
</evidence>
<dbReference type="InterPro" id="IPR005467">
    <property type="entry name" value="His_kinase_dom"/>
</dbReference>
<sequence length="564" mass="59756">MTSLRSRLIVGSALVALVPLVASMVLLSRQVESTVRTEATTRLDATLGGVALQLAADGERIAARLEILSADPQLKRLYLLHPAGSRELNEYLDERRVLLGLDFLQVADTSGAPVADAALAASALARGEPAPGQVEPPARRIESTGGRERPRLALEPLATADSGLALAANATIRYEREAVGSVHGGLVLDARLLARLGRSNGVDLALIDASGRAVATTLATPAGSAIRRSAPLAVGAAPQASLAGTVSTAAADRTVAALRLTSLVLGLLGLTLAILLGVLWSSQVSRPVERLAAFSQRLAQGDWEQPLALESVRELETLVAALDRMRRDLLAYRERLVASERQAAWGQMARTVAHEIRNPLTPIAIAMSDLKRSYEQGRPEFPQILEQAVRTVGEEVESLKRLVQEFSEFGRMPAPNPQLCRVSELFEELETLYGSECQAGRLVFPPRDREITLNADLGQLRQAMINLIRNGLEAVDGDGRVTVSAGVVEDAGQGSALEIAVADTGLGLTAEQRANLFVPGFTTKAQGSGLGLAVVARIVSDHHGTVAADGAVGHGTTFRIRLPI</sequence>
<evidence type="ECO:0000313" key="15">
    <source>
        <dbReference type="EMBL" id="TMQ73329.1"/>
    </source>
</evidence>
<dbReference type="SMART" id="SM00387">
    <property type="entry name" value="HATPase_c"/>
    <property type="match status" value="1"/>
</dbReference>
<dbReference type="PRINTS" id="PR00344">
    <property type="entry name" value="BCTRLSENSOR"/>
</dbReference>
<evidence type="ECO:0000256" key="8">
    <source>
        <dbReference type="ARBA" id="ARBA00022840"/>
    </source>
</evidence>
<evidence type="ECO:0000256" key="12">
    <source>
        <dbReference type="SAM" id="Phobius"/>
    </source>
</evidence>
<evidence type="ECO:0000256" key="2">
    <source>
        <dbReference type="ARBA" id="ARBA00004370"/>
    </source>
</evidence>
<keyword evidence="12" id="KW-0812">Transmembrane</keyword>
<protein>
    <recommendedName>
        <fullName evidence="3">histidine kinase</fullName>
        <ecNumber evidence="3">2.7.13.3</ecNumber>
    </recommendedName>
</protein>
<dbReference type="GO" id="GO:0000155">
    <property type="term" value="F:phosphorelay sensor kinase activity"/>
    <property type="evidence" value="ECO:0007669"/>
    <property type="project" value="InterPro"/>
</dbReference>
<dbReference type="AlphaFoldDB" id="A0A538UC83"/>
<organism evidence="15 16">
    <name type="scientific">Eiseniibacteriota bacterium</name>
    <dbReference type="NCBI Taxonomy" id="2212470"/>
    <lineage>
        <taxon>Bacteria</taxon>
        <taxon>Candidatus Eiseniibacteriota</taxon>
    </lineage>
</organism>
<dbReference type="PROSITE" id="PS50109">
    <property type="entry name" value="HIS_KIN"/>
    <property type="match status" value="1"/>
</dbReference>
<dbReference type="InterPro" id="IPR003661">
    <property type="entry name" value="HisK_dim/P_dom"/>
</dbReference>
<evidence type="ECO:0000256" key="3">
    <source>
        <dbReference type="ARBA" id="ARBA00012438"/>
    </source>
</evidence>
<keyword evidence="5" id="KW-0808">Transferase</keyword>
<comment type="caution">
    <text evidence="15">The sequence shown here is derived from an EMBL/GenBank/DDBJ whole genome shotgun (WGS) entry which is preliminary data.</text>
</comment>
<evidence type="ECO:0000256" key="5">
    <source>
        <dbReference type="ARBA" id="ARBA00022679"/>
    </source>
</evidence>
<dbReference type="Pfam" id="PF00512">
    <property type="entry name" value="HisKA"/>
    <property type="match status" value="1"/>
</dbReference>
<keyword evidence="9" id="KW-0902">Two-component regulatory system</keyword>
<evidence type="ECO:0000259" key="13">
    <source>
        <dbReference type="PROSITE" id="PS50109"/>
    </source>
</evidence>
<reference evidence="15 16" key="1">
    <citation type="journal article" date="2019" name="Nat. Microbiol.">
        <title>Mediterranean grassland soil C-N compound turnover is dependent on rainfall and depth, and is mediated by genomically divergent microorganisms.</title>
        <authorList>
            <person name="Diamond S."/>
            <person name="Andeer P.F."/>
            <person name="Li Z."/>
            <person name="Crits-Christoph A."/>
            <person name="Burstein D."/>
            <person name="Anantharaman K."/>
            <person name="Lane K.R."/>
            <person name="Thomas B.C."/>
            <person name="Pan C."/>
            <person name="Northen T.R."/>
            <person name="Banfield J.F."/>
        </authorList>
    </citation>
    <scope>NUCLEOTIDE SEQUENCE [LARGE SCALE GENOMIC DNA]</scope>
    <source>
        <strain evidence="15">WS_11</strain>
    </source>
</reference>